<comment type="caution">
    <text evidence="2">The sequence shown here is derived from an EMBL/GenBank/DDBJ whole genome shotgun (WGS) entry which is preliminary data.</text>
</comment>
<evidence type="ECO:0000313" key="3">
    <source>
        <dbReference type="Proteomes" id="UP000631034"/>
    </source>
</evidence>
<reference evidence="2" key="1">
    <citation type="submission" date="2020-10" db="EMBL/GenBank/DDBJ databases">
        <title>Genome sequence of the unusual species of purple photosynthetic bacteria, Phaeovibrio sulfidiphilus DSM 23193, type strain.</title>
        <authorList>
            <person name="Kyndt J.A."/>
            <person name="Meyer T.E."/>
        </authorList>
    </citation>
    <scope>NUCLEOTIDE SEQUENCE</scope>
    <source>
        <strain evidence="2">DSM 23193</strain>
    </source>
</reference>
<dbReference type="AlphaFoldDB" id="A0A8J6YLB6"/>
<organism evidence="2 3">
    <name type="scientific">Phaeovibrio sulfidiphilus</name>
    <dbReference type="NCBI Taxonomy" id="1220600"/>
    <lineage>
        <taxon>Bacteria</taxon>
        <taxon>Pseudomonadati</taxon>
        <taxon>Pseudomonadota</taxon>
        <taxon>Alphaproteobacteria</taxon>
        <taxon>Rhodospirillales</taxon>
        <taxon>Rhodospirillaceae</taxon>
        <taxon>Phaeovibrio</taxon>
    </lineage>
</organism>
<feature type="compositionally biased region" description="Pro residues" evidence="1">
    <location>
        <begin position="45"/>
        <end position="63"/>
    </location>
</feature>
<proteinExistence type="predicted"/>
<keyword evidence="3" id="KW-1185">Reference proteome</keyword>
<accession>A0A8J6YLB6</accession>
<evidence type="ECO:0000256" key="1">
    <source>
        <dbReference type="SAM" id="MobiDB-lite"/>
    </source>
</evidence>
<protein>
    <submittedName>
        <fullName evidence="2">Uncharacterized protein</fullName>
    </submittedName>
</protein>
<evidence type="ECO:0000313" key="2">
    <source>
        <dbReference type="EMBL" id="MBE1236673.1"/>
    </source>
</evidence>
<sequence length="682" mass="71507">MEGARDAPPAGMVRPEPRPSRPPLVSPSLTPAPPSLAPTPASLTPAPPSLAPTPASPRPAPGRGPLPAARVALVALGLALVAPCLLLTPPDAAAQVYLVAPDGETASRPTRAKPSGATGPEGAPEDRQGVEVRPLYSLGLDNFGVLGTGRGGFGPRVWEGMSRKDLFALIEAMPVGVPSPAMNDLARRLLLSEGQPDDSRPGPGAGTRTGVEAVNAAGRASATLARKPGSAAAASAAHGADVAPETAAATVTGTATGPGTVTAGLQETGFLSLRIRKAFQMGFFEGGLSEMVRRLPETTLPPDLFLLSFRTRAVVPWDASSACELPVPDTLPEPSRDAIALFCTLWVGDTLVDRARIDAIRAARGRDSLFLYAAERLAWLSGEPVPDNPHLDALGLSLMQRWHLPLPRVDLDTLRPWQLNAVARSYQPGLQGLAAAEKARTTGALSFSALVQMYDGTDPAGKSAALTTPEGRAAFEKRIRQRWTGRGVRGPDVETIRELAAGLARLRRQDSTGWLAFADCVAAITDTGVPNPAFAPHAAEIALALFGANETRRGLEWAEIALSNREITPSARRVLRVLRALADRRTTVRTLGPEAFTFSDRAPLPLPPNLPVRIGRLQDAAIKGNRGETALRALDVLGTAGGPLFAPADVLYATLEALETAGLGDDARRLAIEALATRGRCD</sequence>
<dbReference type="Proteomes" id="UP000631034">
    <property type="component" value="Unassembled WGS sequence"/>
</dbReference>
<name>A0A8J6YLB6_9PROT</name>
<feature type="region of interest" description="Disordered" evidence="1">
    <location>
        <begin position="1"/>
        <end position="63"/>
    </location>
</feature>
<feature type="region of interest" description="Disordered" evidence="1">
    <location>
        <begin position="104"/>
        <end position="128"/>
    </location>
</feature>
<dbReference type="EMBL" id="JACZHT010000002">
    <property type="protein sequence ID" value="MBE1236673.1"/>
    <property type="molecule type" value="Genomic_DNA"/>
</dbReference>
<feature type="compositionally biased region" description="Pro residues" evidence="1">
    <location>
        <begin position="20"/>
        <end position="37"/>
    </location>
</feature>
<gene>
    <name evidence="2" type="ORF">IHV25_03270</name>
</gene>